<comment type="similarity">
    <text evidence="5 6">Belongs to the LipB family.</text>
</comment>
<reference evidence="13 14" key="1">
    <citation type="submission" date="2018-10" db="EMBL/GenBank/DDBJ databases">
        <title>Comamonadaceae CDC group NO-1 genome sequencing and assembly.</title>
        <authorList>
            <person name="Bernier A.-M."/>
            <person name="Bernard K."/>
        </authorList>
    </citation>
    <scope>NUCLEOTIDE SEQUENCE [LARGE SCALE GENOMIC DNA]</scope>
    <source>
        <strain evidence="12 13">NML161473</strain>
        <strain evidence="11 14">NML970147</strain>
    </source>
</reference>
<proteinExistence type="inferred from homology"/>
<evidence type="ECO:0000256" key="5">
    <source>
        <dbReference type="HAMAP-Rule" id="MF_00013"/>
    </source>
</evidence>
<dbReference type="NCBIfam" id="TIGR00214">
    <property type="entry name" value="lipB"/>
    <property type="match status" value="1"/>
</dbReference>
<dbReference type="PANTHER" id="PTHR10993:SF7">
    <property type="entry name" value="LIPOYLTRANSFERASE 2, MITOCHONDRIAL-RELATED"/>
    <property type="match status" value="1"/>
</dbReference>
<dbReference type="Pfam" id="PF21948">
    <property type="entry name" value="LplA-B_cat"/>
    <property type="match status" value="1"/>
</dbReference>
<gene>
    <name evidence="5 11" type="primary">lipB</name>
    <name evidence="12" type="ORF">EBQ25_10335</name>
    <name evidence="11" type="ORF">EBQ26_11345</name>
</gene>
<comment type="miscellaneous">
    <text evidence="5">In the reaction, the free carboxyl group of octanoic acid is attached via an amide linkage to the epsilon-amino group of a specific lysine residue of lipoyl domains of lipoate-dependent enzymes.</text>
</comment>
<evidence type="ECO:0000313" key="11">
    <source>
        <dbReference type="EMBL" id="RMW95098.1"/>
    </source>
</evidence>
<organism evidence="11 14">
    <name type="scientific">Allofranklinella schreckenbergeri</name>
    <dbReference type="NCBI Taxonomy" id="1076744"/>
    <lineage>
        <taxon>Bacteria</taxon>
        <taxon>Pseudomonadati</taxon>
        <taxon>Pseudomonadota</taxon>
        <taxon>Betaproteobacteria</taxon>
        <taxon>Burkholderiales</taxon>
        <taxon>Comamonadaceae</taxon>
        <taxon>Allofranklinella</taxon>
    </lineage>
</organism>
<sequence length="226" mass="24257">MKIRHLGLADYQRTVAAMQAWSQARHAHTEDELWLCQHPSVYTLGTAGDARHILGTNAIPVVQSTRGGQVTYHGPGQVVAYPLLDLRRRGLFVRDYVTRLEAAVIETLRTFGLQGQRVAGAPGVYVALATASPTLPPSQAEPDADKAAPSFAGLAKIAALGIKVSRGCAYHGLALNVAMDLQPYQRINPCGYAHLTTCDMRSLGVNADWHAVAACLADQLQAQLPP</sequence>
<evidence type="ECO:0000256" key="8">
    <source>
        <dbReference type="PIRSR" id="PIRSR016262-2"/>
    </source>
</evidence>
<dbReference type="AlphaFoldDB" id="A0A3M6PYG4"/>
<evidence type="ECO:0000256" key="6">
    <source>
        <dbReference type="PIRNR" id="PIRNR016262"/>
    </source>
</evidence>
<dbReference type="RefSeq" id="WP_122239245.1">
    <property type="nucleotide sequence ID" value="NZ_RDQL01000016.1"/>
</dbReference>
<evidence type="ECO:0000256" key="1">
    <source>
        <dbReference type="ARBA" id="ARBA00004821"/>
    </source>
</evidence>
<evidence type="ECO:0000256" key="2">
    <source>
        <dbReference type="ARBA" id="ARBA00022679"/>
    </source>
</evidence>
<comment type="subcellular location">
    <subcellularLocation>
        <location evidence="5">Cytoplasm</location>
    </subcellularLocation>
</comment>
<protein>
    <recommendedName>
        <fullName evidence="5 6">Octanoyltransferase</fullName>
        <ecNumber evidence="5 6">2.3.1.181</ecNumber>
    </recommendedName>
    <alternativeName>
        <fullName evidence="5">Lipoate-protein ligase B</fullName>
    </alternativeName>
    <alternativeName>
        <fullName evidence="5">Lipoyl/octanoyl transferase</fullName>
    </alternativeName>
    <alternativeName>
        <fullName evidence="5">Octanoyl-[acyl-carrier-protein]-protein N-octanoyltransferase</fullName>
    </alternativeName>
</protein>
<comment type="function">
    <text evidence="4 5 6">Catalyzes the transfer of endogenously produced octanoic acid from octanoyl-acyl-carrier-protein onto the lipoyl domains of lipoate-dependent enzymes. Lipoyl-ACP can also act as a substrate although octanoyl-ACP is likely to be the physiological substrate.</text>
</comment>
<feature type="binding site" evidence="5 8">
    <location>
        <begin position="66"/>
        <end position="73"/>
    </location>
    <ligand>
        <name>substrate</name>
    </ligand>
</feature>
<dbReference type="PROSITE" id="PS51733">
    <property type="entry name" value="BPL_LPL_CATALYTIC"/>
    <property type="match status" value="1"/>
</dbReference>
<keyword evidence="3 5" id="KW-0012">Acyltransferase</keyword>
<dbReference type="CDD" id="cd16444">
    <property type="entry name" value="LipB"/>
    <property type="match status" value="1"/>
</dbReference>
<dbReference type="Proteomes" id="UP000267035">
    <property type="component" value="Unassembled WGS sequence"/>
</dbReference>
<dbReference type="PANTHER" id="PTHR10993">
    <property type="entry name" value="OCTANOYLTRANSFERASE"/>
    <property type="match status" value="1"/>
</dbReference>
<accession>A0A3M6PYG4</accession>
<dbReference type="PROSITE" id="PS01313">
    <property type="entry name" value="LIPB"/>
    <property type="match status" value="1"/>
</dbReference>
<dbReference type="UniPathway" id="UPA00538">
    <property type="reaction ID" value="UER00592"/>
</dbReference>
<keyword evidence="5" id="KW-0963">Cytoplasm</keyword>
<accession>A0A3M6Q386</accession>
<dbReference type="EMBL" id="RDQM01000018">
    <property type="protein sequence ID" value="RMW95098.1"/>
    <property type="molecule type" value="Genomic_DNA"/>
</dbReference>
<feature type="site" description="Lowers pKa of active site Cys" evidence="5 9">
    <location>
        <position position="156"/>
    </location>
</feature>
<feature type="active site" description="Acyl-thioester intermediate" evidence="5 7">
    <location>
        <position position="190"/>
    </location>
</feature>
<evidence type="ECO:0000313" key="13">
    <source>
        <dbReference type="Proteomes" id="UP000267035"/>
    </source>
</evidence>
<dbReference type="HAMAP" id="MF_00013">
    <property type="entry name" value="LipB"/>
    <property type="match status" value="1"/>
</dbReference>
<evidence type="ECO:0000256" key="3">
    <source>
        <dbReference type="ARBA" id="ARBA00023315"/>
    </source>
</evidence>
<dbReference type="InterPro" id="IPR045864">
    <property type="entry name" value="aa-tRNA-synth_II/BPL/LPL"/>
</dbReference>
<comment type="pathway">
    <text evidence="1 5 6">Protein modification; protein lipoylation via endogenous pathway; protein N(6)-(lipoyl)lysine from octanoyl-[acyl-carrier-protein]: step 1/2.</text>
</comment>
<dbReference type="GO" id="GO:0005737">
    <property type="term" value="C:cytoplasm"/>
    <property type="evidence" value="ECO:0007669"/>
    <property type="project" value="UniProtKB-SubCell"/>
</dbReference>
<dbReference type="InterPro" id="IPR020605">
    <property type="entry name" value="Octanoyltransferase_CS"/>
</dbReference>
<dbReference type="SUPFAM" id="SSF55681">
    <property type="entry name" value="Class II aaRS and biotin synthetases"/>
    <property type="match status" value="1"/>
</dbReference>
<dbReference type="Gene3D" id="3.30.930.10">
    <property type="entry name" value="Bira Bifunctional Protein, Domain 2"/>
    <property type="match status" value="1"/>
</dbReference>
<dbReference type="EMBL" id="RDQL01000016">
    <property type="protein sequence ID" value="RMW97010.1"/>
    <property type="molecule type" value="Genomic_DNA"/>
</dbReference>
<evidence type="ECO:0000256" key="9">
    <source>
        <dbReference type="PIRSR" id="PIRSR016262-3"/>
    </source>
</evidence>
<dbReference type="EC" id="2.3.1.181" evidence="5 6"/>
<evidence type="ECO:0000256" key="7">
    <source>
        <dbReference type="PIRSR" id="PIRSR016262-1"/>
    </source>
</evidence>
<feature type="binding site" evidence="5 8">
    <location>
        <begin position="159"/>
        <end position="161"/>
    </location>
    <ligand>
        <name>substrate</name>
    </ligand>
</feature>
<comment type="catalytic activity">
    <reaction evidence="5 6">
        <text>octanoyl-[ACP] + L-lysyl-[protein] = N(6)-octanoyl-L-lysyl-[protein] + holo-[ACP] + H(+)</text>
        <dbReference type="Rhea" id="RHEA:17665"/>
        <dbReference type="Rhea" id="RHEA-COMP:9636"/>
        <dbReference type="Rhea" id="RHEA-COMP:9685"/>
        <dbReference type="Rhea" id="RHEA-COMP:9752"/>
        <dbReference type="Rhea" id="RHEA-COMP:9928"/>
        <dbReference type="ChEBI" id="CHEBI:15378"/>
        <dbReference type="ChEBI" id="CHEBI:29969"/>
        <dbReference type="ChEBI" id="CHEBI:64479"/>
        <dbReference type="ChEBI" id="CHEBI:78463"/>
        <dbReference type="ChEBI" id="CHEBI:78809"/>
        <dbReference type="EC" id="2.3.1.181"/>
    </reaction>
</comment>
<dbReference type="NCBIfam" id="NF010922">
    <property type="entry name" value="PRK14342.1"/>
    <property type="match status" value="1"/>
</dbReference>
<dbReference type="PIRSF" id="PIRSF016262">
    <property type="entry name" value="LPLase"/>
    <property type="match status" value="1"/>
</dbReference>
<evidence type="ECO:0000256" key="4">
    <source>
        <dbReference type="ARBA" id="ARBA00024732"/>
    </source>
</evidence>
<feature type="domain" description="BPL/LPL catalytic" evidence="10">
    <location>
        <begin position="27"/>
        <end position="226"/>
    </location>
</feature>
<feature type="binding site" evidence="5 8">
    <location>
        <begin position="172"/>
        <end position="174"/>
    </location>
    <ligand>
        <name>substrate</name>
    </ligand>
</feature>
<evidence type="ECO:0000259" key="10">
    <source>
        <dbReference type="PROSITE" id="PS51733"/>
    </source>
</evidence>
<name>A0A3M6PYG4_9BURK</name>
<dbReference type="Proteomes" id="UP000267521">
    <property type="component" value="Unassembled WGS sequence"/>
</dbReference>
<comment type="caution">
    <text evidence="11">The sequence shown here is derived from an EMBL/GenBank/DDBJ whole genome shotgun (WGS) entry which is preliminary data.</text>
</comment>
<keyword evidence="2 5" id="KW-0808">Transferase</keyword>
<keyword evidence="13" id="KW-1185">Reference proteome</keyword>
<dbReference type="GO" id="GO:0033819">
    <property type="term" value="F:lipoyl(octanoyl) transferase activity"/>
    <property type="evidence" value="ECO:0007669"/>
    <property type="project" value="UniProtKB-EC"/>
</dbReference>
<evidence type="ECO:0000313" key="14">
    <source>
        <dbReference type="Proteomes" id="UP000267521"/>
    </source>
</evidence>
<dbReference type="GO" id="GO:0009249">
    <property type="term" value="P:protein lipoylation"/>
    <property type="evidence" value="ECO:0007669"/>
    <property type="project" value="InterPro"/>
</dbReference>
<dbReference type="InterPro" id="IPR004143">
    <property type="entry name" value="BPL_LPL_catalytic"/>
</dbReference>
<evidence type="ECO:0000313" key="12">
    <source>
        <dbReference type="EMBL" id="RMW97010.1"/>
    </source>
</evidence>
<dbReference type="InterPro" id="IPR000544">
    <property type="entry name" value="Octanoyltransferase"/>
</dbReference>